<gene>
    <name evidence="1" type="ORF">HUJ06_001481</name>
</gene>
<dbReference type="EMBL" id="DUZY01000006">
    <property type="protein sequence ID" value="DAD43251.1"/>
    <property type="molecule type" value="Genomic_DNA"/>
</dbReference>
<name>A0A822ZHX1_NELNU</name>
<dbReference type="Proteomes" id="UP000607653">
    <property type="component" value="Unassembled WGS sequence"/>
</dbReference>
<sequence length="56" mass="5942">MVLEIRKVPFGLVKKFGLRSVGGNVGFYGMSPLPVRSFIGSLPTPCVGSNHGIVQP</sequence>
<keyword evidence="2" id="KW-1185">Reference proteome</keyword>
<organism evidence="1 2">
    <name type="scientific">Nelumbo nucifera</name>
    <name type="common">Sacred lotus</name>
    <dbReference type="NCBI Taxonomy" id="4432"/>
    <lineage>
        <taxon>Eukaryota</taxon>
        <taxon>Viridiplantae</taxon>
        <taxon>Streptophyta</taxon>
        <taxon>Embryophyta</taxon>
        <taxon>Tracheophyta</taxon>
        <taxon>Spermatophyta</taxon>
        <taxon>Magnoliopsida</taxon>
        <taxon>Proteales</taxon>
        <taxon>Nelumbonaceae</taxon>
        <taxon>Nelumbo</taxon>
    </lineage>
</organism>
<proteinExistence type="predicted"/>
<accession>A0A822ZHX1</accession>
<dbReference type="AlphaFoldDB" id="A0A822ZHX1"/>
<comment type="caution">
    <text evidence="1">The sequence shown here is derived from an EMBL/GenBank/DDBJ whole genome shotgun (WGS) entry which is preliminary data.</text>
</comment>
<reference evidence="1 2" key="1">
    <citation type="journal article" date="2020" name="Mol. Biol. Evol.">
        <title>Distinct Expression and Methylation Patterns for Genes with Different Fates following a Single Whole-Genome Duplication in Flowering Plants.</title>
        <authorList>
            <person name="Shi T."/>
            <person name="Rahmani R.S."/>
            <person name="Gugger P.F."/>
            <person name="Wang M."/>
            <person name="Li H."/>
            <person name="Zhang Y."/>
            <person name="Li Z."/>
            <person name="Wang Q."/>
            <person name="Van de Peer Y."/>
            <person name="Marchal K."/>
            <person name="Chen J."/>
        </authorList>
    </citation>
    <scope>NUCLEOTIDE SEQUENCE [LARGE SCALE GENOMIC DNA]</scope>
    <source>
        <tissue evidence="1">Leaf</tissue>
    </source>
</reference>
<protein>
    <submittedName>
        <fullName evidence="1">Uncharacterized protein</fullName>
    </submittedName>
</protein>
<evidence type="ECO:0000313" key="2">
    <source>
        <dbReference type="Proteomes" id="UP000607653"/>
    </source>
</evidence>
<evidence type="ECO:0000313" key="1">
    <source>
        <dbReference type="EMBL" id="DAD43251.1"/>
    </source>
</evidence>